<reference evidence="1" key="2">
    <citation type="journal article" date="2021" name="Int. J. Syst. Evol. Microbiol.">
        <title>Bradyrhizobium septentrionale sp. nov. (sv. septentrionale) and Bradyrhizobium quebecense sp. nov. (sv. septentrionale) associated with legumes native to Canada possess rearranged symbiosis genes and numerous insertion sequences.</title>
        <authorList>
            <person name="Bromfield E.S.P."/>
            <person name="Cloutier S."/>
        </authorList>
    </citation>
    <scope>NUCLEOTIDE SEQUENCE</scope>
    <source>
        <strain evidence="1">12S5</strain>
    </source>
</reference>
<accession>A0A939LGV7</accession>
<dbReference type="EMBL" id="JAGEPA010000001">
    <property type="protein sequence ID" value="MBO1432623.1"/>
    <property type="molecule type" value="Genomic_DNA"/>
</dbReference>
<dbReference type="RefSeq" id="WP_173643990.1">
    <property type="nucleotide sequence ID" value="NZ_CP088022.1"/>
</dbReference>
<evidence type="ECO:0000313" key="1">
    <source>
        <dbReference type="EMBL" id="MBO1432623.1"/>
    </source>
</evidence>
<dbReference type="EMBL" id="JABWSX010000001">
    <property type="protein sequence ID" value="NVL10390.1"/>
    <property type="molecule type" value="Genomic_DNA"/>
</dbReference>
<evidence type="ECO:0000313" key="2">
    <source>
        <dbReference type="EMBL" id="NVL10390.1"/>
    </source>
</evidence>
<dbReference type="Proteomes" id="UP000692816">
    <property type="component" value="Unassembled WGS sequence"/>
</dbReference>
<keyword evidence="3" id="KW-1185">Reference proteome</keyword>
<protein>
    <submittedName>
        <fullName evidence="2">Uncharacterized protein</fullName>
    </submittedName>
</protein>
<gene>
    <name evidence="2" type="ORF">HU230_32900</name>
    <name evidence="1" type="ORF">J4P68_24945</name>
</gene>
<comment type="caution">
    <text evidence="2">The sequence shown here is derived from an EMBL/GenBank/DDBJ whole genome shotgun (WGS) entry which is preliminary data.</text>
</comment>
<organism evidence="2">
    <name type="scientific">Bradyrhizobium quebecense</name>
    <dbReference type="NCBI Taxonomy" id="2748629"/>
    <lineage>
        <taxon>Bacteria</taxon>
        <taxon>Pseudomonadati</taxon>
        <taxon>Pseudomonadota</taxon>
        <taxon>Alphaproteobacteria</taxon>
        <taxon>Hyphomicrobiales</taxon>
        <taxon>Nitrobacteraceae</taxon>
        <taxon>Bradyrhizobium</taxon>
    </lineage>
</organism>
<proteinExistence type="predicted"/>
<reference evidence="2" key="1">
    <citation type="submission" date="2020-06" db="EMBL/GenBank/DDBJ databases">
        <title>Whole Genome Sequence of Bradyrhizobium sp. Strain 66S1MB.</title>
        <authorList>
            <person name="Bromfield E."/>
            <person name="Cloutier S."/>
        </authorList>
    </citation>
    <scope>NUCLEOTIDE SEQUENCE</scope>
    <source>
        <strain evidence="2">66S1MB</strain>
    </source>
</reference>
<sequence length="78" mass="8519">MDSILVCQTFPLYLSRGGFGQDLRIGLRLPPIGIFFYVVAGRTHLVPWMMGQTGEAVDGRGMAGRSMVSVNPRSRSSC</sequence>
<name>A0A939LGV7_9BRAD</name>
<dbReference type="AlphaFoldDB" id="A0A939LGV7"/>
<evidence type="ECO:0000313" key="3">
    <source>
        <dbReference type="Proteomes" id="UP000692816"/>
    </source>
</evidence>